<sequence length="124" mass="13923">MPNRGELLQQLATESGVNLRTCLEYRDGEMRYLYRRDDIESEGARDIARQLRELYAAEDRLADSGQLPGIGELRGSAHYFDEVLILTLPDAEDPTFGFSVSVDIGSDLTAFLDDCRETLFDEAA</sequence>
<dbReference type="EMBL" id="JBHTAP010000001">
    <property type="protein sequence ID" value="MFC7234028.1"/>
    <property type="molecule type" value="Genomic_DNA"/>
</dbReference>
<proteinExistence type="predicted"/>
<dbReference type="InterPro" id="IPR055944">
    <property type="entry name" value="DUF7522"/>
</dbReference>
<gene>
    <name evidence="1" type="ORF">ACFQJ4_01725</name>
</gene>
<comment type="caution">
    <text evidence="1">The sequence shown here is derived from an EMBL/GenBank/DDBJ whole genome shotgun (WGS) entry which is preliminary data.</text>
</comment>
<name>A0ABD5ZLA4_9EURY</name>
<dbReference type="Proteomes" id="UP001596398">
    <property type="component" value="Unassembled WGS sequence"/>
</dbReference>
<dbReference type="Pfam" id="PF24366">
    <property type="entry name" value="DUF7522"/>
    <property type="match status" value="1"/>
</dbReference>
<dbReference type="RefSeq" id="WP_276235024.1">
    <property type="nucleotide sequence ID" value="NZ_CP119802.1"/>
</dbReference>
<keyword evidence="2" id="KW-1185">Reference proteome</keyword>
<protein>
    <submittedName>
        <fullName evidence="1">Uncharacterized protein</fullName>
    </submittedName>
</protein>
<evidence type="ECO:0000313" key="2">
    <source>
        <dbReference type="Proteomes" id="UP001596398"/>
    </source>
</evidence>
<evidence type="ECO:0000313" key="1">
    <source>
        <dbReference type="EMBL" id="MFC7234028.1"/>
    </source>
</evidence>
<dbReference type="GeneID" id="79265690"/>
<organism evidence="1 2">
    <name type="scientific">Halosegnis marinus</name>
    <dbReference type="NCBI Taxonomy" id="3034023"/>
    <lineage>
        <taxon>Archaea</taxon>
        <taxon>Methanobacteriati</taxon>
        <taxon>Methanobacteriota</taxon>
        <taxon>Stenosarchaea group</taxon>
        <taxon>Halobacteria</taxon>
        <taxon>Halobacteriales</taxon>
        <taxon>Natronomonadaceae</taxon>
        <taxon>Halosegnis</taxon>
    </lineage>
</organism>
<accession>A0ABD5ZLA4</accession>
<reference evidence="1 2" key="1">
    <citation type="journal article" date="2019" name="Int. J. Syst. Evol. Microbiol.">
        <title>The Global Catalogue of Microorganisms (GCM) 10K type strain sequencing project: providing services to taxonomists for standard genome sequencing and annotation.</title>
        <authorList>
            <consortium name="The Broad Institute Genomics Platform"/>
            <consortium name="The Broad Institute Genome Sequencing Center for Infectious Disease"/>
            <person name="Wu L."/>
            <person name="Ma J."/>
        </authorList>
    </citation>
    <scope>NUCLEOTIDE SEQUENCE [LARGE SCALE GENOMIC DNA]</scope>
    <source>
        <strain evidence="1 2">DT85</strain>
    </source>
</reference>
<dbReference type="AlphaFoldDB" id="A0ABD5ZLA4"/>